<reference evidence="2 3" key="1">
    <citation type="submission" date="2018-06" db="EMBL/GenBank/DDBJ databases">
        <title>NTM in soil in Japan.</title>
        <authorList>
            <person name="Ohya K."/>
        </authorList>
    </citation>
    <scope>NUCLEOTIDE SEQUENCE [LARGE SCALE GENOMIC DNA]</scope>
    <source>
        <strain evidence="2 3">GF76</strain>
    </source>
</reference>
<sequence length="103" mass="10997">MNEMLVTLTGFRTSPRTANEPTAPPSSAAPSVGAAPAEVLITTQQVLFGAAVVQGARRAPLASRIGAALRRMAANANTPRHPHPPRYYGYIEDARMARAMDRL</sequence>
<proteinExistence type="predicted"/>
<evidence type="ECO:0000256" key="1">
    <source>
        <dbReference type="SAM" id="MobiDB-lite"/>
    </source>
</evidence>
<feature type="compositionally biased region" description="Polar residues" evidence="1">
    <location>
        <begin position="10"/>
        <end position="20"/>
    </location>
</feature>
<gene>
    <name evidence="2" type="ORF">DQP58_02930</name>
</gene>
<organism evidence="2 3">
    <name type="scientific">Mycobacterium colombiense</name>
    <dbReference type="NCBI Taxonomy" id="339268"/>
    <lineage>
        <taxon>Bacteria</taxon>
        <taxon>Bacillati</taxon>
        <taxon>Actinomycetota</taxon>
        <taxon>Actinomycetes</taxon>
        <taxon>Mycobacteriales</taxon>
        <taxon>Mycobacteriaceae</taxon>
        <taxon>Mycobacterium</taxon>
        <taxon>Mycobacterium avium complex (MAC)</taxon>
    </lineage>
</organism>
<evidence type="ECO:0000313" key="3">
    <source>
        <dbReference type="Proteomes" id="UP000250347"/>
    </source>
</evidence>
<feature type="region of interest" description="Disordered" evidence="1">
    <location>
        <begin position="1"/>
        <end position="33"/>
    </location>
</feature>
<name>A0A329KX00_9MYCO</name>
<protein>
    <submittedName>
        <fullName evidence="2">Uncharacterized protein</fullName>
    </submittedName>
</protein>
<accession>A0A329KX00</accession>
<evidence type="ECO:0000313" key="2">
    <source>
        <dbReference type="EMBL" id="RAU99675.1"/>
    </source>
</evidence>
<dbReference type="EMBL" id="QMEU01000004">
    <property type="protein sequence ID" value="RAU99675.1"/>
    <property type="molecule type" value="Genomic_DNA"/>
</dbReference>
<dbReference type="AlphaFoldDB" id="A0A329KX00"/>
<comment type="caution">
    <text evidence="2">The sequence shown here is derived from an EMBL/GenBank/DDBJ whole genome shotgun (WGS) entry which is preliminary data.</text>
</comment>
<dbReference type="Proteomes" id="UP000250347">
    <property type="component" value="Unassembled WGS sequence"/>
</dbReference>